<sequence length="395" mass="44580">MFDRTLNLKIVISAFITSMHSFIFGMNLSIFSTYKEIFINKEKIASFTMNENSFKHAICIICIGALIANIFVSLVRMEKKPLLIINSSVNVLGQLSIRFANNSYYVIFGRFVVGVGAGMTTALVPLYHLQLAPSNLKGVFGSLNQLFCVLGIFFGQIFSFYFDKEGNWMTGLNSICIFVFIHFVCTFFIIKIEEEVNLTENKSVFDLLNNPNSKKSVYTATLILVGQQISGIKSIIFYSEELFSKTNNPKLYKSFLGLSLIIGTFVSMFIIERFGRKKLLMVSCILASLNLLLLAFNKFIFLAIFGFIIGYSIGLGPIPWFIAGELYPKEYKKSGTVVGIAANWLTNYTLALNFPFLLSHSPKYAFIPLFVALTGLVIYIYFFFPETKDRKPGFL</sequence>
<reference evidence="10" key="1">
    <citation type="submission" date="2013-02" db="EMBL/GenBank/DDBJ databases">
        <authorList>
            <consortium name="The Broad Institute Genome Sequencing Platform"/>
            <person name="Cuomo C."/>
            <person name="Becnel J."/>
            <person name="Sanscrainte N."/>
            <person name="Walker B."/>
            <person name="Young S.K."/>
            <person name="Zeng Q."/>
            <person name="Gargeya S."/>
            <person name="Fitzgerald M."/>
            <person name="Haas B."/>
            <person name="Abouelleil A."/>
            <person name="Alvarado L."/>
            <person name="Arachchi H.M."/>
            <person name="Berlin A.M."/>
            <person name="Chapman S.B."/>
            <person name="Dewar J."/>
            <person name="Goldberg J."/>
            <person name="Griggs A."/>
            <person name="Gujja S."/>
            <person name="Hansen M."/>
            <person name="Howarth C."/>
            <person name="Imamovic A."/>
            <person name="Larimer J."/>
            <person name="McCowan C."/>
            <person name="Murphy C."/>
            <person name="Neiman D."/>
            <person name="Pearson M."/>
            <person name="Priest M."/>
            <person name="Roberts A."/>
            <person name="Saif S."/>
            <person name="Shea T."/>
            <person name="Sisk P."/>
            <person name="Sykes S."/>
            <person name="Wortman J."/>
            <person name="Nusbaum C."/>
            <person name="Birren B."/>
        </authorList>
    </citation>
    <scope>NUCLEOTIDE SEQUENCE [LARGE SCALE GENOMIC DNA]</scope>
    <source>
        <strain evidence="10">PRA339</strain>
    </source>
</reference>
<dbReference type="PROSITE" id="PS50850">
    <property type="entry name" value="MFS"/>
    <property type="match status" value="1"/>
</dbReference>
<keyword evidence="3" id="KW-0813">Transport</keyword>
<dbReference type="InterPro" id="IPR036259">
    <property type="entry name" value="MFS_trans_sf"/>
</dbReference>
<feature type="transmembrane region" description="Helical" evidence="7">
    <location>
        <begin position="302"/>
        <end position="323"/>
    </location>
</feature>
<dbReference type="PANTHER" id="PTHR23503:SF8">
    <property type="entry name" value="FACILITATED GLUCOSE TRANSPORTER PROTEIN 1"/>
    <property type="match status" value="1"/>
</dbReference>
<dbReference type="InterPro" id="IPR003663">
    <property type="entry name" value="Sugar/inositol_transpt"/>
</dbReference>
<dbReference type="InterPro" id="IPR005828">
    <property type="entry name" value="MFS_sugar_transport-like"/>
</dbReference>
<dbReference type="Proteomes" id="UP000030655">
    <property type="component" value="Unassembled WGS sequence"/>
</dbReference>
<keyword evidence="6 7" id="KW-0472">Membrane</keyword>
<evidence type="ECO:0000256" key="7">
    <source>
        <dbReference type="SAM" id="Phobius"/>
    </source>
</evidence>
<dbReference type="GO" id="GO:0015149">
    <property type="term" value="F:hexose transmembrane transporter activity"/>
    <property type="evidence" value="ECO:0007669"/>
    <property type="project" value="TreeGrafter"/>
</dbReference>
<dbReference type="Gene3D" id="1.20.1250.20">
    <property type="entry name" value="MFS general substrate transporter like domains"/>
    <property type="match status" value="2"/>
</dbReference>
<dbReference type="InterPro" id="IPR045263">
    <property type="entry name" value="GLUT"/>
</dbReference>
<feature type="transmembrane region" description="Helical" evidence="7">
    <location>
        <begin position="12"/>
        <end position="34"/>
    </location>
</feature>
<organism evidence="9 10">
    <name type="scientific">Anncaliia algerae PRA339</name>
    <dbReference type="NCBI Taxonomy" id="1288291"/>
    <lineage>
        <taxon>Eukaryota</taxon>
        <taxon>Fungi</taxon>
        <taxon>Fungi incertae sedis</taxon>
        <taxon>Microsporidia</taxon>
        <taxon>Tubulinosematoidea</taxon>
        <taxon>Tubulinosematidae</taxon>
        <taxon>Anncaliia</taxon>
    </lineage>
</organism>
<evidence type="ECO:0000259" key="8">
    <source>
        <dbReference type="PROSITE" id="PS50850"/>
    </source>
</evidence>
<feature type="transmembrane region" description="Helical" evidence="7">
    <location>
        <begin position="364"/>
        <end position="384"/>
    </location>
</feature>
<keyword evidence="5 7" id="KW-1133">Transmembrane helix</keyword>
<dbReference type="GO" id="GO:0016020">
    <property type="term" value="C:membrane"/>
    <property type="evidence" value="ECO:0007669"/>
    <property type="project" value="UniProtKB-SubCell"/>
</dbReference>
<dbReference type="EMBL" id="KK365135">
    <property type="protein sequence ID" value="KCZ81928.1"/>
    <property type="molecule type" value="Genomic_DNA"/>
</dbReference>
<feature type="transmembrane region" description="Helical" evidence="7">
    <location>
        <begin position="139"/>
        <end position="162"/>
    </location>
</feature>
<dbReference type="PROSITE" id="PS00216">
    <property type="entry name" value="SUGAR_TRANSPORT_1"/>
    <property type="match status" value="1"/>
</dbReference>
<dbReference type="STRING" id="1288291.A0A059F3R6"/>
<dbReference type="Pfam" id="PF00083">
    <property type="entry name" value="Sugar_tr"/>
    <property type="match status" value="2"/>
</dbReference>
<comment type="subcellular location">
    <subcellularLocation>
        <location evidence="1">Membrane</location>
        <topology evidence="1">Multi-pass membrane protein</topology>
    </subcellularLocation>
</comment>
<feature type="domain" description="Major facilitator superfamily (MFS) profile" evidence="8">
    <location>
        <begin position="13"/>
        <end position="388"/>
    </location>
</feature>
<dbReference type="PRINTS" id="PR00171">
    <property type="entry name" value="SUGRTRNSPORT"/>
</dbReference>
<evidence type="ECO:0000256" key="2">
    <source>
        <dbReference type="ARBA" id="ARBA00010992"/>
    </source>
</evidence>
<dbReference type="InterPro" id="IPR005829">
    <property type="entry name" value="Sugar_transporter_CS"/>
</dbReference>
<name>A0A059F3R6_9MICR</name>
<dbReference type="InterPro" id="IPR020846">
    <property type="entry name" value="MFS_dom"/>
</dbReference>
<evidence type="ECO:0000256" key="4">
    <source>
        <dbReference type="ARBA" id="ARBA00022692"/>
    </source>
</evidence>
<feature type="transmembrane region" description="Helical" evidence="7">
    <location>
        <begin position="278"/>
        <end position="296"/>
    </location>
</feature>
<dbReference type="OrthoDB" id="2196240at2759"/>
<keyword evidence="4 7" id="KW-0812">Transmembrane</keyword>
<feature type="transmembrane region" description="Helical" evidence="7">
    <location>
        <begin position="335"/>
        <end position="358"/>
    </location>
</feature>
<comment type="similarity">
    <text evidence="2">Belongs to the major facilitator superfamily. Sugar transporter (TC 2.A.1.1) family.</text>
</comment>
<dbReference type="PANTHER" id="PTHR23503">
    <property type="entry name" value="SOLUTE CARRIER FAMILY 2"/>
    <property type="match status" value="1"/>
</dbReference>
<dbReference type="VEuPathDB" id="MicrosporidiaDB:H312_00689"/>
<proteinExistence type="inferred from homology"/>
<reference evidence="9 10" key="2">
    <citation type="submission" date="2014-03" db="EMBL/GenBank/DDBJ databases">
        <title>The Genome Sequence of Anncaliia algerae insect isolate PRA339.</title>
        <authorList>
            <consortium name="The Broad Institute Genome Sequencing Platform"/>
            <consortium name="The Broad Institute Genome Sequencing Center for Infectious Disease"/>
            <person name="Cuomo C."/>
            <person name="Becnel J."/>
            <person name="Sanscrainte N."/>
            <person name="Walker B."/>
            <person name="Young S.K."/>
            <person name="Zeng Q."/>
            <person name="Gargeya S."/>
            <person name="Fitzgerald M."/>
            <person name="Haas B."/>
            <person name="Abouelleil A."/>
            <person name="Alvarado L."/>
            <person name="Arachchi H.M."/>
            <person name="Berlin A.M."/>
            <person name="Chapman S.B."/>
            <person name="Dewar J."/>
            <person name="Goldberg J."/>
            <person name="Griggs A."/>
            <person name="Gujja S."/>
            <person name="Hansen M."/>
            <person name="Howarth C."/>
            <person name="Imamovic A."/>
            <person name="Larimer J."/>
            <person name="McCowan C."/>
            <person name="Murphy C."/>
            <person name="Neiman D."/>
            <person name="Pearson M."/>
            <person name="Priest M."/>
            <person name="Roberts A."/>
            <person name="Saif S."/>
            <person name="Shea T."/>
            <person name="Sisk P."/>
            <person name="Sykes S."/>
            <person name="Wortman J."/>
            <person name="Nusbaum C."/>
            <person name="Birren B."/>
        </authorList>
    </citation>
    <scope>NUCLEOTIDE SEQUENCE [LARGE SCALE GENOMIC DNA]</scope>
    <source>
        <strain evidence="9 10">PRA339</strain>
    </source>
</reference>
<feature type="transmembrane region" description="Helical" evidence="7">
    <location>
        <begin position="54"/>
        <end position="75"/>
    </location>
</feature>
<evidence type="ECO:0000256" key="3">
    <source>
        <dbReference type="ARBA" id="ARBA00022448"/>
    </source>
</evidence>
<evidence type="ECO:0000313" key="10">
    <source>
        <dbReference type="Proteomes" id="UP000030655"/>
    </source>
</evidence>
<accession>A0A059F3R6</accession>
<evidence type="ECO:0000256" key="5">
    <source>
        <dbReference type="ARBA" id="ARBA00022989"/>
    </source>
</evidence>
<evidence type="ECO:0000256" key="6">
    <source>
        <dbReference type="ARBA" id="ARBA00023136"/>
    </source>
</evidence>
<evidence type="ECO:0000313" key="9">
    <source>
        <dbReference type="EMBL" id="KCZ81928.1"/>
    </source>
</evidence>
<dbReference type="AlphaFoldDB" id="A0A059F3R6"/>
<feature type="transmembrane region" description="Helical" evidence="7">
    <location>
        <begin position="168"/>
        <end position="190"/>
    </location>
</feature>
<dbReference type="PROSITE" id="PS00217">
    <property type="entry name" value="SUGAR_TRANSPORT_2"/>
    <property type="match status" value="1"/>
</dbReference>
<evidence type="ECO:0000256" key="1">
    <source>
        <dbReference type="ARBA" id="ARBA00004141"/>
    </source>
</evidence>
<protein>
    <recommendedName>
        <fullName evidence="8">Major facilitator superfamily (MFS) profile domain-containing protein</fullName>
    </recommendedName>
</protein>
<dbReference type="SUPFAM" id="SSF103473">
    <property type="entry name" value="MFS general substrate transporter"/>
    <property type="match status" value="1"/>
</dbReference>
<dbReference type="HOGENOM" id="CLU_001265_30_14_1"/>
<feature type="transmembrane region" description="Helical" evidence="7">
    <location>
        <begin position="251"/>
        <end position="271"/>
    </location>
</feature>
<keyword evidence="10" id="KW-1185">Reference proteome</keyword>
<gene>
    <name evidence="9" type="ORF">H312_00689</name>
</gene>
<feature type="transmembrane region" description="Helical" evidence="7">
    <location>
        <begin position="107"/>
        <end position="127"/>
    </location>
</feature>